<evidence type="ECO:0000256" key="1">
    <source>
        <dbReference type="ARBA" id="ARBA00004245"/>
    </source>
</evidence>
<dbReference type="Gene3D" id="1.10.8.710">
    <property type="match status" value="1"/>
</dbReference>
<keyword evidence="6" id="KW-0547">Nucleotide-binding</keyword>
<dbReference type="InterPro" id="IPR024743">
    <property type="entry name" value="Dynein_HC_stalk"/>
</dbReference>
<feature type="domain" description="Dynein heavy chain ATP-binding dynein motor region" evidence="19">
    <location>
        <begin position="3041"/>
        <end position="3258"/>
    </location>
</feature>
<dbReference type="InterPro" id="IPR024317">
    <property type="entry name" value="Dynein_heavy_chain_D4_dom"/>
</dbReference>
<dbReference type="Pfam" id="PF08393">
    <property type="entry name" value="DHC_N2"/>
    <property type="match status" value="1"/>
</dbReference>
<evidence type="ECO:0000256" key="7">
    <source>
        <dbReference type="ARBA" id="ARBA00022840"/>
    </source>
</evidence>
<keyword evidence="4" id="KW-0493">Microtubule</keyword>
<dbReference type="InterPro" id="IPR035706">
    <property type="entry name" value="AAA_9"/>
</dbReference>
<dbReference type="SUPFAM" id="SSF52540">
    <property type="entry name" value="P-loop containing nucleoside triphosphate hydrolases"/>
    <property type="match status" value="2"/>
</dbReference>
<dbReference type="Gene3D" id="3.10.490.20">
    <property type="match status" value="1"/>
</dbReference>
<evidence type="ECO:0000256" key="10">
    <source>
        <dbReference type="ARBA" id="ARBA00023175"/>
    </source>
</evidence>
<evidence type="ECO:0000256" key="6">
    <source>
        <dbReference type="ARBA" id="ARBA00022741"/>
    </source>
</evidence>
<evidence type="ECO:0000259" key="21">
    <source>
        <dbReference type="Pfam" id="PF18198"/>
    </source>
</evidence>
<dbReference type="Pfam" id="PF18199">
    <property type="entry name" value="Dynein_C"/>
    <property type="match status" value="1"/>
</dbReference>
<feature type="domain" description="Dynein heavy chain region D6 P-loop" evidence="14">
    <location>
        <begin position="3510"/>
        <end position="3623"/>
    </location>
</feature>
<dbReference type="EMBL" id="MDYQ01000003">
    <property type="protein sequence ID" value="PRP89393.1"/>
    <property type="molecule type" value="Genomic_DNA"/>
</dbReference>
<feature type="domain" description="Dynein heavy chain linker" evidence="15">
    <location>
        <begin position="860"/>
        <end position="1243"/>
    </location>
</feature>
<dbReference type="InterPro" id="IPR013602">
    <property type="entry name" value="Dynein_heavy_linker"/>
</dbReference>
<dbReference type="Gene3D" id="3.20.180.20">
    <property type="entry name" value="Dynein heavy chain, N-terminal domain 2"/>
    <property type="match status" value="1"/>
</dbReference>
<evidence type="ECO:0000256" key="13">
    <source>
        <dbReference type="SAM" id="MobiDB-lite"/>
    </source>
</evidence>
<evidence type="ECO:0000256" key="4">
    <source>
        <dbReference type="ARBA" id="ARBA00022701"/>
    </source>
</evidence>
<dbReference type="Gene3D" id="1.10.472.130">
    <property type="match status" value="1"/>
</dbReference>
<dbReference type="InterPro" id="IPR041658">
    <property type="entry name" value="AAA_lid_11"/>
</dbReference>
<dbReference type="GO" id="GO:0005874">
    <property type="term" value="C:microtubule"/>
    <property type="evidence" value="ECO:0007669"/>
    <property type="project" value="UniProtKB-KW"/>
</dbReference>
<dbReference type="GO" id="GO:0045505">
    <property type="term" value="F:dynein intermediate chain binding"/>
    <property type="evidence" value="ECO:0007669"/>
    <property type="project" value="InterPro"/>
</dbReference>
<dbReference type="InParanoid" id="A0A2P6NZJ5"/>
<keyword evidence="24" id="KW-1185">Reference proteome</keyword>
<comment type="similarity">
    <text evidence="2">Belongs to the dynein heavy chain family.</text>
</comment>
<evidence type="ECO:0000259" key="14">
    <source>
        <dbReference type="Pfam" id="PF03028"/>
    </source>
</evidence>
<dbReference type="PANTHER" id="PTHR45703">
    <property type="entry name" value="DYNEIN HEAVY CHAIN"/>
    <property type="match status" value="1"/>
</dbReference>
<evidence type="ECO:0000259" key="17">
    <source>
        <dbReference type="Pfam" id="PF12777"/>
    </source>
</evidence>
<dbReference type="InterPro" id="IPR026983">
    <property type="entry name" value="DHC"/>
</dbReference>
<evidence type="ECO:0000256" key="9">
    <source>
        <dbReference type="ARBA" id="ARBA00023054"/>
    </source>
</evidence>
<dbReference type="OrthoDB" id="538850at2759"/>
<dbReference type="GO" id="GO:0007018">
    <property type="term" value="P:microtubule-based movement"/>
    <property type="evidence" value="ECO:0007669"/>
    <property type="project" value="InterPro"/>
</dbReference>
<dbReference type="Gene3D" id="1.20.140.100">
    <property type="entry name" value="Dynein heavy chain, N-terminal domain 2"/>
    <property type="match status" value="1"/>
</dbReference>
<dbReference type="Gene3D" id="3.40.50.300">
    <property type="entry name" value="P-loop containing nucleotide triphosphate hydrolases"/>
    <property type="match status" value="5"/>
</dbReference>
<dbReference type="InterPro" id="IPR035699">
    <property type="entry name" value="AAA_6"/>
</dbReference>
<sequence length="4106" mass="468438">MSEKKPLDENDFHAKSNTRSLKHGSNYAVKKRKASYAHSTKPKALDVNLPDYYSYPNSEDYQREQEPGIIAVNNRFTQTRQNQRHFISSSTVADTHHGSFDFSELEMMQTGNTDVSFAEDTGTRYKTSPQIPPLQTDWLRPTTSLRATFSPTRAHEVMASADVRPSMRGVLTSHKETRPITSNQTDTIFDSLAAPEEKQEVDMPKEDPVSFFAKNKMGPVKFVYLNQVKNVAHPNPYTLEIVQPNEVDKDYYTMSSNGVTFIRSDGHTEFTSMAHWVRESEVYEIVSRLEVFRNYRYWKSFKKWRSYIRKRRLKANKIKLENSLFCLKPIFGKAELNLVKICEAELLKMELLPVKLHASYTVSDFNSNFLGGSNSNRRTIKQQSTDFIESIIEDINQLISEVSDPERVKIVSDDFKIRARRKISLRQLMLLEKQKALEQARITHQVNAEITMIGSFIRLCDYIIIQYLVKLILSEFSRFLIILQTDKANIFHTSVVFDEKGDISFSPNSETVESLVMEVIRDTISLLNNLPRVLYHPNFEKYLEESRHRVTNPADGPSVQQFLNQVTEYDRIIVQIREVIQNSFQSAKAYAKNFGEFKSVYLFGREWSMDKYPKKPTLEQFSGDLARFNKWSTDMTRMQTSSTRGLLFVDSKQLKSVLTPIPQNAVEDLKQLLLSNASENTSNLLDLFRRSIHSLAAEPSTLDEFVDFVRILNPLSSEIGPYTEEIMQIDEMYALLDETDAIIPHSDLEKRSLIHTVFNRFRDSLTAADMLKQRMMPEYIKLLEQCIVDANDNLTVINGRLDAQTFQDPRSMPESLLVDLADINVQVTELRDRFDRFTSYQVTFDLPKNNGLEYVGFTMNKLHRTEELWSTVHKWQQMENIYATIPFTSLKKEDIANDLNSVYNKATGILNINSESQVARSMLDKIEQYQKILGHILALANPAIKTEHWAQLFSAVGQPYDKETTFTLTQLRDYNIINHGEIISEISTIATGEYNLETTFENIEKTWSSQNFTLSKYQNKSKSALAITNMDDIQKMLEDHEISLAALLNSEYKMEILKNKLSHVSDVLDEWAACQDRWFSLEPVFAQYEVQKQLPNQTTKFRVIDRRFRSIMRNTQKEPNVMISVGQSGLMSNLIESNMVMESIMASLDSHVEAKRSAYNRFYLLSNAEIFSLNSLVHDANMVQPLVKKMFSGIRGLDFTSPQCDEIGGLLGDSGEKLNFGKGIKTEGPMETWIKSVEEKSLQSAVPKAMAEFSRMPFEQWINLFPSQIIVAVLQISFTRKVYLALEGNNPREGITQMESILSKRISVVAEMIRRERENPEKSPSPVLGMVLNADSHCLEIVKRLIQNRVSHSTDVEWTRHVHHFWDEKKKRIFLRCSQLYNSSLGVSGNSPLPQGVFVYGYEFIGIGNRLVYNSTVQRTTLGMTDALSQRSGVMLFGEQCTGRSEMVKDLAKIFGRFHMSVGTASALSYPTFLRLLTGAVQIGAWLTLEDILTLSNPQQSLLSVFLHSLQLAISERADTFTFDGKSITPDDHFNLFVTMTTRSTPQEWGNGGGNVALPDHLRRFFRPIGVASPTSDDVIGLSDIGLTSGGYVNGEILAKRISRTFQLIRNTAVQGKGYDFSLRKLKQVLQRCNMRLVVEAQTEGIVPSPERIFTEECENVSASLWDVLSPQMSSPDASTFNSLLIDIFPNQSKTISARLISGRQQRDVQVITEHLKSTGLVSSPSFIEKILRLSDLMTHNRLVVVTGRYGKTSVIKVLASCISKLVTMVTPQLVETETGLSIDTTLGYFSKEGESEWVYGLLTRAINRDALSVHGSPEEEEGQNVPRREDWLLLRTSLEQSHPFWFKAIESLSEETAASLVLDNNERLTLPPTTRIIIEADDLQHVSPATIARAAILRMDDDDVTPEMYWSFWSQGYFREQSRLDKPEHKSHLDALFHEHFSRAIRIAREEYTHSYKLTPLHVTRSLCAVIESVLHQILTQAMVSKDVDSGCRLLNIAFGLGMVWSVGGHLAEEDRKSFEAFCRRHLEGLLDKSGTLLDRSFYDLYLAQNSSLQGYRKPATEFTAPAVGFNAGDPPHATSGPVVTVELMRYSGFISNLFERQHHAVLVGPSGCGKSTIVEHLVQNDSFSNLQFTIGADTTAEELRFRLESQFEFYRKNILAPPGGKKMILCGQIGVADPPSPSACDFLQRLIQTRTYLDPVKLQPVKLVLHVRSFDDLSALPQRFLENLQIIHVPAIQETAMHSIITPIIKNSILPFGSAELIRMVQPMSEALLSMFKHLRHRFITEDRDPYYRHLLHMHSLCRTLGSIHKLGLVTPSSLIRMWKHEITRVFCDPLDNEADRNWFNETLDDLFRRVFVAGDLEESDKNESFFLDLPARHHPGSTQGNGAILQYEPDDLTNIVEKSLEAGRLTLEEKFLPTENLMVTVAKIVRLIKRPQGHLIQLTTPGSGTTSAIKIAGWLADVQIIHLQLTSSYSIDNFCADIKPIMMRVGVESRHVAVVMTETARGDDRIYQMLEHLIQYGDVPSLFDRDEEDKIVADMRVRTMSASLPSEGEGVYARFIKNIRFHLHFILPMDFRGERFRGAVRSASPLFSTCHIDRMEPWNNSNLLVLSKKLCADAKINVPSSPIMVDRVSHLVAQIHHIACKSSPVHLPANRLLENITLIERMYHKRHSEIEIQIESVKMAVRKMSSVVTLADSIRIEMQTLHPLLQKVTEDTKRLEESINHNSKIVEEFWKVIHQEQISVNVKNAEMVELIEDAKKAQEEFDKVVPVLNAAIAGVRSITKNDTNELRTHFPNPPEKIQKVMEAALIMQGKEPSQTNMLNMVNSPLVWMINFDKENVSEDILKTIKKYIINPEFNPSGVENKAAKFFCSWIIAIYKFANVFKLVQPRRARVATADGQMKDIRTALEEKQLRMTEAEMKLEEYKAFHKTTNEKRSLLDNKSNELSLQLRRAEKILESLEGQEAEWNHRVNQKEAEVSLLMGNTVLISSATTYLGSFPPQLRQPVISQWIESCRSSQVPISDNFNLDAVVSPHDMTEWFRCGLPDDAASRQNVEIINRNMRWPFIIDPAGVAVRWIKAREKGNQVKIVDPTRPGFLRTIETLVVAGRPVIVENPWKTLHPDVETLIVTYNLTRRRKTVVVDFGGKPVQYSESFRLYIITPCHNHQLSDEITNRLNVVDFSLSFHGLIDHLLNHVLRTERPEIQQQKDTLMERKNTDDNERKDIENKMVDLVSNAEGSMAETDLLVNELHVARNNLTIILKRMENNYELEEKCEAIRSQYRPIALRGAVLFQVLKDFHHLQPVMEFDVALLVSILKSTLTKCTVNHKLQIRVNAICKDLTSNCFVSVGGGLNSKRKITLAFTMAVRVAIQTEQADEDDFRFFLDIRNFPVKQVPEDRPPNEVWVTENLWNNVTRLERRIGGFAEQFIQSLPQWKLFLDPEAGTTVGRELPNGLDTKLSRPFQALTDGSYLLHEMMEFATKQLGPNFMVPISINVDKVNNSSTLIPIPTIFLNSGQANFSMPATLIRYAAQHNMKEKLSVLTMGDRRGIPEVEKKISEAISEGKWVILQDAHRSSEWLSSLNQLLSPSATTEQGVHNDFKLWITTETTEDFPAQILRRSVRYNTECPNSVRAGLVALFKDPIDSALAGCRKPSQLRRILFSLNLFQSLLWTRSSMGRLGFSDVLPTDNADHFLVMERVKNLLNASEERSEEIPWKTMHTIFSEVYYGGHLTDPHDRQILSAMLMDHLNPNIMEDKWTFGQQNENYILNGEAITDSYVMRLPQIDSPDVTGLSKNLAPLWHKELVHSMREDMKKLTEGYYKAIGSLINAITLDRRSIYRALIRSIPRTELDIGDYSPTGREKHCLSQEVSILKRVRQIVLSDLHSHFSRSSDPHDPPTETSDHILRNSVPPSWKLWPSCLPLHRWMEDLIARFKFYNDWMQNGTPQALWMGAIVYPQLLFFKLRHDFARENRMEAEEVYLEFEPHHERRNNNDDGNSLVLSGLHLLGARYNSSTNKLEELASDTSPLQPLPKMICRATRKPNPSNNISCPLYRSIVRGQKNWIATVQLSSDQSERQWLRRGVIMVTHADAEMTVSTCDEPSNPAN</sequence>
<dbReference type="Pfam" id="PF12777">
    <property type="entry name" value="MT"/>
    <property type="match status" value="1"/>
</dbReference>
<evidence type="ECO:0000259" key="19">
    <source>
        <dbReference type="Pfam" id="PF12781"/>
    </source>
</evidence>
<evidence type="ECO:0000256" key="11">
    <source>
        <dbReference type="ARBA" id="ARBA00023212"/>
    </source>
</evidence>
<dbReference type="Proteomes" id="UP000241769">
    <property type="component" value="Unassembled WGS sequence"/>
</dbReference>
<dbReference type="InterPro" id="IPR027417">
    <property type="entry name" value="P-loop_NTPase"/>
</dbReference>
<feature type="domain" description="Dynein heavy chain AAA module D4" evidence="18">
    <location>
        <begin position="2425"/>
        <end position="2646"/>
    </location>
</feature>
<evidence type="ECO:0000256" key="8">
    <source>
        <dbReference type="ARBA" id="ARBA00023017"/>
    </source>
</evidence>
<organism evidence="23 24">
    <name type="scientific">Planoprotostelium fungivorum</name>
    <dbReference type="NCBI Taxonomy" id="1890364"/>
    <lineage>
        <taxon>Eukaryota</taxon>
        <taxon>Amoebozoa</taxon>
        <taxon>Evosea</taxon>
        <taxon>Variosea</taxon>
        <taxon>Cavosteliida</taxon>
        <taxon>Cavosteliaceae</taxon>
        <taxon>Planoprotostelium</taxon>
    </lineage>
</organism>
<reference evidence="23 24" key="1">
    <citation type="journal article" date="2018" name="Genome Biol. Evol.">
        <title>Multiple Roots of Fruiting Body Formation in Amoebozoa.</title>
        <authorList>
            <person name="Hillmann F."/>
            <person name="Forbes G."/>
            <person name="Novohradska S."/>
            <person name="Ferling I."/>
            <person name="Riege K."/>
            <person name="Groth M."/>
            <person name="Westermann M."/>
            <person name="Marz M."/>
            <person name="Spaller T."/>
            <person name="Winckler T."/>
            <person name="Schaap P."/>
            <person name="Glockner G."/>
        </authorList>
    </citation>
    <scope>NUCLEOTIDE SEQUENCE [LARGE SCALE GENOMIC DNA]</scope>
    <source>
        <strain evidence="23 24">Jena</strain>
    </source>
</reference>
<dbReference type="Pfam" id="PF18198">
    <property type="entry name" value="AAA_lid_11"/>
    <property type="match status" value="1"/>
</dbReference>
<dbReference type="InterPro" id="IPR042228">
    <property type="entry name" value="Dynein_linker_3"/>
</dbReference>
<dbReference type="Gene3D" id="1.10.8.720">
    <property type="entry name" value="Region D6 of dynein motor"/>
    <property type="match status" value="1"/>
</dbReference>
<dbReference type="InterPro" id="IPR041228">
    <property type="entry name" value="Dynein_C"/>
</dbReference>
<protein>
    <submittedName>
        <fullName evidence="23">Inner arm dynein, group 5</fullName>
    </submittedName>
</protein>
<proteinExistence type="inferred from homology"/>
<dbReference type="Gene3D" id="1.10.287.2620">
    <property type="match status" value="1"/>
</dbReference>
<dbReference type="InterPro" id="IPR041466">
    <property type="entry name" value="Dynein_AAA5_ext"/>
</dbReference>
<dbReference type="Pfam" id="PF03028">
    <property type="entry name" value="Dynein_heavy"/>
    <property type="match status" value="1"/>
</dbReference>
<evidence type="ECO:0000256" key="5">
    <source>
        <dbReference type="ARBA" id="ARBA00022737"/>
    </source>
</evidence>
<feature type="region of interest" description="Disordered" evidence="13">
    <location>
        <begin position="3887"/>
        <end position="3906"/>
    </location>
</feature>
<dbReference type="FunFam" id="1.10.287.2620:FF:000001">
    <property type="entry name" value="Cytoplasmic dynein heavy chain 1"/>
    <property type="match status" value="1"/>
</dbReference>
<dbReference type="Gene3D" id="1.20.920.20">
    <property type="match status" value="1"/>
</dbReference>
<keyword evidence="7" id="KW-0067">ATP-binding</keyword>
<dbReference type="InterPro" id="IPR042222">
    <property type="entry name" value="Dynein_2_N"/>
</dbReference>
<dbReference type="InterPro" id="IPR043157">
    <property type="entry name" value="Dynein_AAA1S"/>
</dbReference>
<dbReference type="STRING" id="1890364.A0A2P6NZJ5"/>
<evidence type="ECO:0000256" key="3">
    <source>
        <dbReference type="ARBA" id="ARBA00022490"/>
    </source>
</evidence>
<evidence type="ECO:0000313" key="24">
    <source>
        <dbReference type="Proteomes" id="UP000241769"/>
    </source>
</evidence>
<keyword evidence="9 12" id="KW-0175">Coiled coil</keyword>
<dbReference type="GO" id="GO:0051959">
    <property type="term" value="F:dynein light intermediate chain binding"/>
    <property type="evidence" value="ECO:0007669"/>
    <property type="project" value="InterPro"/>
</dbReference>
<evidence type="ECO:0000259" key="18">
    <source>
        <dbReference type="Pfam" id="PF12780"/>
    </source>
</evidence>
<evidence type="ECO:0000259" key="22">
    <source>
        <dbReference type="Pfam" id="PF18199"/>
    </source>
</evidence>
<dbReference type="InterPro" id="IPR004273">
    <property type="entry name" value="Dynein_heavy_D6_P-loop"/>
</dbReference>
<keyword evidence="11" id="KW-0206">Cytoskeleton</keyword>
<keyword evidence="10" id="KW-0505">Motor protein</keyword>
<evidence type="ECO:0000256" key="2">
    <source>
        <dbReference type="ARBA" id="ARBA00008887"/>
    </source>
</evidence>
<dbReference type="Pfam" id="PF12775">
    <property type="entry name" value="AAA_7"/>
    <property type="match status" value="1"/>
</dbReference>
<evidence type="ECO:0000313" key="23">
    <source>
        <dbReference type="EMBL" id="PRP89393.1"/>
    </source>
</evidence>
<feature type="coiled-coil region" evidence="12">
    <location>
        <begin position="2904"/>
        <end position="2980"/>
    </location>
</feature>
<name>A0A2P6NZJ5_9EUKA</name>
<feature type="domain" description="Dynein heavy chain hydrolytic ATP-binding dynein motor region" evidence="16">
    <location>
        <begin position="1400"/>
        <end position="1749"/>
    </location>
</feature>
<feature type="domain" description="Dynein heavy chain C-terminal" evidence="22">
    <location>
        <begin position="3899"/>
        <end position="4086"/>
    </location>
</feature>
<dbReference type="InterPro" id="IPR043160">
    <property type="entry name" value="Dynein_C_barrel"/>
</dbReference>
<dbReference type="InterPro" id="IPR042219">
    <property type="entry name" value="AAA_lid_11_sf"/>
</dbReference>
<evidence type="ECO:0000259" key="16">
    <source>
        <dbReference type="Pfam" id="PF12774"/>
    </source>
</evidence>
<dbReference type="GO" id="GO:0005524">
    <property type="term" value="F:ATP binding"/>
    <property type="evidence" value="ECO:0007669"/>
    <property type="project" value="UniProtKB-KW"/>
</dbReference>
<gene>
    <name evidence="23" type="ORF">PROFUN_01256</name>
</gene>
<evidence type="ECO:0000259" key="15">
    <source>
        <dbReference type="Pfam" id="PF08393"/>
    </source>
</evidence>
<comment type="subcellular location">
    <subcellularLocation>
        <location evidence="1">Cytoplasm</location>
        <location evidence="1">Cytoskeleton</location>
    </subcellularLocation>
</comment>
<dbReference type="Pfam" id="PF12781">
    <property type="entry name" value="AAA_9"/>
    <property type="match status" value="1"/>
</dbReference>
<keyword evidence="5" id="KW-0677">Repeat</keyword>
<dbReference type="Pfam" id="PF12780">
    <property type="entry name" value="AAA_8"/>
    <property type="match status" value="1"/>
</dbReference>
<feature type="region of interest" description="Disordered" evidence="13">
    <location>
        <begin position="1"/>
        <end position="40"/>
    </location>
</feature>
<comment type="caution">
    <text evidence="23">The sequence shown here is derived from an EMBL/GenBank/DDBJ whole genome shotgun (WGS) entry which is preliminary data.</text>
</comment>
<keyword evidence="3" id="KW-0963">Cytoplasm</keyword>
<dbReference type="Gene3D" id="1.20.58.1120">
    <property type="match status" value="1"/>
</dbReference>
<dbReference type="Pfam" id="PF17852">
    <property type="entry name" value="Dynein_AAA_lid"/>
    <property type="match status" value="1"/>
</dbReference>
<keyword evidence="8" id="KW-0243">Dynein</keyword>
<dbReference type="Gene3D" id="1.20.920.30">
    <property type="match status" value="1"/>
</dbReference>
<accession>A0A2P6NZJ5</accession>
<evidence type="ECO:0000256" key="12">
    <source>
        <dbReference type="SAM" id="Coils"/>
    </source>
</evidence>
<dbReference type="PANTHER" id="PTHR45703:SF36">
    <property type="entry name" value="DYNEIN HEAVY CHAIN, CYTOPLASMIC"/>
    <property type="match status" value="1"/>
</dbReference>
<feature type="domain" description="Dynein heavy chain coiled coil stalk" evidence="17">
    <location>
        <begin position="2689"/>
        <end position="3012"/>
    </location>
</feature>
<dbReference type="GO" id="GO:0030286">
    <property type="term" value="C:dynein complex"/>
    <property type="evidence" value="ECO:0007669"/>
    <property type="project" value="UniProtKB-KW"/>
</dbReference>
<feature type="domain" description="Dynein heavy chain AAA 5 extension" evidence="20">
    <location>
        <begin position="1934"/>
        <end position="2041"/>
    </location>
</feature>
<dbReference type="Pfam" id="PF12774">
    <property type="entry name" value="AAA_6"/>
    <property type="match status" value="1"/>
</dbReference>
<dbReference type="GO" id="GO:0008569">
    <property type="term" value="F:minus-end-directed microtubule motor activity"/>
    <property type="evidence" value="ECO:0007669"/>
    <property type="project" value="InterPro"/>
</dbReference>
<dbReference type="Gene3D" id="1.10.8.1220">
    <property type="match status" value="1"/>
</dbReference>
<feature type="compositionally biased region" description="Basic and acidic residues" evidence="13">
    <location>
        <begin position="1"/>
        <end position="14"/>
    </location>
</feature>
<evidence type="ECO:0000259" key="20">
    <source>
        <dbReference type="Pfam" id="PF17852"/>
    </source>
</evidence>
<feature type="domain" description="Dynein heavy chain AAA lid" evidence="21">
    <location>
        <begin position="3658"/>
        <end position="3796"/>
    </location>
</feature>
<dbReference type="Gene3D" id="1.20.1270.280">
    <property type="match status" value="1"/>
</dbReference>